<dbReference type="EMBL" id="CACVBS010000044">
    <property type="protein sequence ID" value="CAA7264294.1"/>
    <property type="molecule type" value="Genomic_DNA"/>
</dbReference>
<evidence type="ECO:0000313" key="1">
    <source>
        <dbReference type="EMBL" id="CAA7264294.1"/>
    </source>
</evidence>
<sequence length="307" mass="34254">MNNPREQVQVHFFAGFHFHGTRSLVYTTLSRNADFNRKPRIDPSIRLKERSDVQAPIMPETTDFPTTRSNGGLVSPILAWDILGDIIEQIDLADDIPTLKNFCLTSSDARRLSASCLVREVTIYFGPDTNPNHLNEHGLHDDRIRPRQAANTPKNILPNSSSSRSRMINIGVTSVSSPFVGWRVRGGWAARSTPARKLASSHIVSVLSKMGDLGHLTICSVPLSMFNRSVTVRLAHLREFECNNIPFLATHCSSLELHNYGIDDGLGRPRTQRSFVLLRTVTFGDSSRVQQCEDLDSSDTVYDVLPS</sequence>
<keyword evidence="2" id="KW-1185">Reference proteome</keyword>
<protein>
    <submittedName>
        <fullName evidence="1">Uncharacterized protein</fullName>
    </submittedName>
</protein>
<dbReference type="AlphaFoldDB" id="A0A8S0VVQ6"/>
<accession>A0A8S0VVQ6</accession>
<dbReference type="Proteomes" id="UP000467700">
    <property type="component" value="Unassembled WGS sequence"/>
</dbReference>
<proteinExistence type="predicted"/>
<organism evidence="1 2">
    <name type="scientific">Cyclocybe aegerita</name>
    <name type="common">Black poplar mushroom</name>
    <name type="synonym">Agrocybe aegerita</name>
    <dbReference type="NCBI Taxonomy" id="1973307"/>
    <lineage>
        <taxon>Eukaryota</taxon>
        <taxon>Fungi</taxon>
        <taxon>Dikarya</taxon>
        <taxon>Basidiomycota</taxon>
        <taxon>Agaricomycotina</taxon>
        <taxon>Agaricomycetes</taxon>
        <taxon>Agaricomycetidae</taxon>
        <taxon>Agaricales</taxon>
        <taxon>Agaricineae</taxon>
        <taxon>Bolbitiaceae</taxon>
        <taxon>Cyclocybe</taxon>
    </lineage>
</organism>
<evidence type="ECO:0000313" key="2">
    <source>
        <dbReference type="Proteomes" id="UP000467700"/>
    </source>
</evidence>
<gene>
    <name evidence="1" type="ORF">AAE3_LOCUS6583</name>
</gene>
<name>A0A8S0VVQ6_CYCAE</name>
<comment type="caution">
    <text evidence="1">The sequence shown here is derived from an EMBL/GenBank/DDBJ whole genome shotgun (WGS) entry which is preliminary data.</text>
</comment>
<reference evidence="1 2" key="1">
    <citation type="submission" date="2020-01" db="EMBL/GenBank/DDBJ databases">
        <authorList>
            <person name="Gupta K D."/>
        </authorList>
    </citation>
    <scope>NUCLEOTIDE SEQUENCE [LARGE SCALE GENOMIC DNA]</scope>
</reference>